<dbReference type="Gene3D" id="6.10.250.690">
    <property type="match status" value="1"/>
</dbReference>
<organism evidence="10 11">
    <name type="scientific">Microbacterium commune</name>
    <dbReference type="NCBI Taxonomy" id="2762219"/>
    <lineage>
        <taxon>Bacteria</taxon>
        <taxon>Bacillati</taxon>
        <taxon>Actinomycetota</taxon>
        <taxon>Actinomycetes</taxon>
        <taxon>Micrococcales</taxon>
        <taxon>Microbacteriaceae</taxon>
        <taxon>Microbacterium</taxon>
    </lineage>
</organism>
<keyword evidence="2" id="KW-0805">Transcription regulation</keyword>
<evidence type="ECO:0000256" key="4">
    <source>
        <dbReference type="ARBA" id="ARBA00023163"/>
    </source>
</evidence>
<dbReference type="InterPro" id="IPR036388">
    <property type="entry name" value="WH-like_DNA-bd_sf"/>
</dbReference>
<evidence type="ECO:0000259" key="8">
    <source>
        <dbReference type="PROSITE" id="PS50110"/>
    </source>
</evidence>
<dbReference type="RefSeq" id="WP_191712053.1">
    <property type="nucleotide sequence ID" value="NZ_JACSPX010000001.1"/>
</dbReference>
<dbReference type="PROSITE" id="PS51755">
    <property type="entry name" value="OMPR_PHOB"/>
    <property type="match status" value="1"/>
</dbReference>
<dbReference type="Proteomes" id="UP000611521">
    <property type="component" value="Unassembled WGS sequence"/>
</dbReference>
<feature type="DNA-binding region" description="OmpR/PhoB-type" evidence="6">
    <location>
        <begin position="213"/>
        <end position="320"/>
    </location>
</feature>
<dbReference type="InterPro" id="IPR016032">
    <property type="entry name" value="Sig_transdc_resp-reg_C-effctor"/>
</dbReference>
<evidence type="ECO:0000256" key="2">
    <source>
        <dbReference type="ARBA" id="ARBA00023015"/>
    </source>
</evidence>
<protein>
    <submittedName>
        <fullName evidence="10">Response regulator transcription factor</fullName>
    </submittedName>
</protein>
<feature type="region of interest" description="Disordered" evidence="7">
    <location>
        <begin position="126"/>
        <end position="177"/>
    </location>
</feature>
<dbReference type="CDD" id="cd00383">
    <property type="entry name" value="trans_reg_C"/>
    <property type="match status" value="1"/>
</dbReference>
<evidence type="ECO:0000256" key="7">
    <source>
        <dbReference type="SAM" id="MobiDB-lite"/>
    </source>
</evidence>
<keyword evidence="4" id="KW-0804">Transcription</keyword>
<dbReference type="SUPFAM" id="SSF52172">
    <property type="entry name" value="CheY-like"/>
    <property type="match status" value="1"/>
</dbReference>
<dbReference type="InterPro" id="IPR001789">
    <property type="entry name" value="Sig_transdc_resp-reg_receiver"/>
</dbReference>
<keyword evidence="11" id="KW-1185">Reference proteome</keyword>
<dbReference type="EMBL" id="JACSPX010000001">
    <property type="protein sequence ID" value="MBD8011292.1"/>
    <property type="molecule type" value="Genomic_DNA"/>
</dbReference>
<dbReference type="Gene3D" id="3.40.50.2300">
    <property type="match status" value="1"/>
</dbReference>
<feature type="domain" description="OmpR/PhoB-type" evidence="9">
    <location>
        <begin position="213"/>
        <end position="320"/>
    </location>
</feature>
<feature type="modified residue" description="4-aspartylphosphate" evidence="5">
    <location>
        <position position="59"/>
    </location>
</feature>
<evidence type="ECO:0000256" key="6">
    <source>
        <dbReference type="PROSITE-ProRule" id="PRU01091"/>
    </source>
</evidence>
<proteinExistence type="predicted"/>
<dbReference type="PROSITE" id="PS50110">
    <property type="entry name" value="RESPONSE_REGULATORY"/>
    <property type="match status" value="1"/>
</dbReference>
<dbReference type="InterPro" id="IPR039420">
    <property type="entry name" value="WalR-like"/>
</dbReference>
<dbReference type="SMART" id="SM00862">
    <property type="entry name" value="Trans_reg_C"/>
    <property type="match status" value="1"/>
</dbReference>
<dbReference type="PANTHER" id="PTHR48111:SF4">
    <property type="entry name" value="DNA-BINDING DUAL TRANSCRIPTIONAL REGULATOR OMPR"/>
    <property type="match status" value="1"/>
</dbReference>
<comment type="caution">
    <text evidence="10">The sequence shown here is derived from an EMBL/GenBank/DDBJ whole genome shotgun (WGS) entry which is preliminary data.</text>
</comment>
<keyword evidence="3 6" id="KW-0238">DNA-binding</keyword>
<evidence type="ECO:0000256" key="1">
    <source>
        <dbReference type="ARBA" id="ARBA00022553"/>
    </source>
</evidence>
<reference evidence="10 11" key="1">
    <citation type="submission" date="2020-08" db="EMBL/GenBank/DDBJ databases">
        <title>A Genomic Blueprint of the Chicken Gut Microbiome.</title>
        <authorList>
            <person name="Gilroy R."/>
            <person name="Ravi A."/>
            <person name="Getino M."/>
            <person name="Pursley I."/>
            <person name="Horton D.L."/>
            <person name="Alikhan N.-F."/>
            <person name="Baker D."/>
            <person name="Gharbi K."/>
            <person name="Hall N."/>
            <person name="Watson M."/>
            <person name="Adriaenssens E.M."/>
            <person name="Foster-Nyarko E."/>
            <person name="Jarju S."/>
            <person name="Secka A."/>
            <person name="Antonio M."/>
            <person name="Oren A."/>
            <person name="Chaudhuri R."/>
            <person name="La Ragione R.M."/>
            <person name="Hildebrand F."/>
            <person name="Pallen M.J."/>
        </authorList>
    </citation>
    <scope>NUCLEOTIDE SEQUENCE [LARGE SCALE GENOMIC DNA]</scope>
    <source>
        <strain evidence="10 11">Re1</strain>
    </source>
</reference>
<evidence type="ECO:0000256" key="5">
    <source>
        <dbReference type="PROSITE-ProRule" id="PRU00169"/>
    </source>
</evidence>
<gene>
    <name evidence="10" type="ORF">H9633_03120</name>
</gene>
<dbReference type="InterPro" id="IPR001867">
    <property type="entry name" value="OmpR/PhoB-type_DNA-bd"/>
</dbReference>
<dbReference type="Gene3D" id="1.10.10.10">
    <property type="entry name" value="Winged helix-like DNA-binding domain superfamily/Winged helix DNA-binding domain"/>
    <property type="match status" value="1"/>
</dbReference>
<evidence type="ECO:0000256" key="3">
    <source>
        <dbReference type="ARBA" id="ARBA00023125"/>
    </source>
</evidence>
<dbReference type="InterPro" id="IPR011006">
    <property type="entry name" value="CheY-like_superfamily"/>
</dbReference>
<evidence type="ECO:0000313" key="11">
    <source>
        <dbReference type="Proteomes" id="UP000611521"/>
    </source>
</evidence>
<dbReference type="CDD" id="cd17574">
    <property type="entry name" value="REC_OmpR"/>
    <property type="match status" value="1"/>
</dbReference>
<dbReference type="Pfam" id="PF00072">
    <property type="entry name" value="Response_reg"/>
    <property type="match status" value="1"/>
</dbReference>
<dbReference type="SUPFAM" id="SSF46894">
    <property type="entry name" value="C-terminal effector domain of the bipartite response regulators"/>
    <property type="match status" value="1"/>
</dbReference>
<dbReference type="PANTHER" id="PTHR48111">
    <property type="entry name" value="REGULATOR OF RPOS"/>
    <property type="match status" value="1"/>
</dbReference>
<evidence type="ECO:0000259" key="9">
    <source>
        <dbReference type="PROSITE" id="PS51755"/>
    </source>
</evidence>
<dbReference type="SMART" id="SM00448">
    <property type="entry name" value="REC"/>
    <property type="match status" value="1"/>
</dbReference>
<name>A0ABR8W2Q3_9MICO</name>
<sequence length="324" mass="35670">MLDDGLPPKTAVIVEDDPDVRHLLAEVLEAAGFSTVSVGNGIDGVRAVLTYQPLITTLDVNMPGIDGIEAARRIRAQSDTYIIMLTALGEEADVVMGLGAGADEYLNKPFRPRELRARIEAMLRRPRRAPAVTPRQEQSGRSFPAARGGEQFTSPAPTRTVAPAREQAPAAESADHDDLVLRYEEDGRLTPVVMPAQPGSAVVPHVLHAELEEGTWVSHRDLRLNADTRTVLVQDNNVDLTRTEFDLLCALMESKRRVRSKADLTLVLRGESYVTSYFVGDADKRAIEAHMTNLRRKLGDNPVQPRYIETVRGVGYRLTTEVTS</sequence>
<evidence type="ECO:0000313" key="10">
    <source>
        <dbReference type="EMBL" id="MBD8011292.1"/>
    </source>
</evidence>
<feature type="domain" description="Response regulatory" evidence="8">
    <location>
        <begin position="10"/>
        <end position="123"/>
    </location>
</feature>
<accession>A0ABR8W2Q3</accession>
<keyword evidence="1 5" id="KW-0597">Phosphoprotein</keyword>
<dbReference type="Pfam" id="PF00486">
    <property type="entry name" value="Trans_reg_C"/>
    <property type="match status" value="1"/>
</dbReference>